<name>A0ACC1MYH0_9HYPO</name>
<proteinExistence type="predicted"/>
<sequence>MTAENGFDPLGVWFAGVEAVSQKQPSNADVKAAKARNIGIVGAGMSGLMTFLVLHQSGFTNLTMFEAGDRLGGRVHTAYLTGGPSDYSYQELGAMRFPVDYVDNNGNSHNISDTALVFSLIKEINNLNKADPSLHLDLIPWIDYNENGLQYFHGIRTKSGLPPTLKQIEKDPSLSIPVILDPKTKAVSKKLDKNLPDDAFMIAMAKSMYTAHRKWNDKGLAGEPGDRWSEFSYISQYLKGSLNATDMLDNQQDPQGSFWEYVYDLMYESAGTFKTIDGGLGRLPLAFAPLVNSSIQMGVKVERIQYKDKQVTLQWKKSFRDANFQSSTFDYAIIGVPFTVARQWHMPDMEVTMANAINNLVYDTSCKVALEYAERFWEKYDNPIFGGCTTATDIPGIGMVCYPSYNLNSTGPASILATYLEGSVNHELARMSAMSDEEHAQYALDVMTEIHGANTRQLYTGKFARKCWNLDPLAAGAWANPSAGQHELYIPEFFKVHSNLIFVGEHTSYTHGWIASALDSGVRGAVQMLLELGLVDEAKAAVKKWMVS</sequence>
<protein>
    <submittedName>
        <fullName evidence="1">Uncharacterized protein</fullName>
    </submittedName>
</protein>
<gene>
    <name evidence="1" type="ORF">NQ176_g7526</name>
</gene>
<dbReference type="Proteomes" id="UP001143910">
    <property type="component" value="Unassembled WGS sequence"/>
</dbReference>
<dbReference type="EMBL" id="JANJQO010001270">
    <property type="protein sequence ID" value="KAJ2971788.1"/>
    <property type="molecule type" value="Genomic_DNA"/>
</dbReference>
<evidence type="ECO:0000313" key="1">
    <source>
        <dbReference type="EMBL" id="KAJ2971788.1"/>
    </source>
</evidence>
<reference evidence="1" key="1">
    <citation type="submission" date="2022-08" db="EMBL/GenBank/DDBJ databases">
        <title>Genome Sequence of Lecanicillium fungicola.</title>
        <authorList>
            <person name="Buettner E."/>
        </authorList>
    </citation>
    <scope>NUCLEOTIDE SEQUENCE</scope>
    <source>
        <strain evidence="1">Babe33</strain>
    </source>
</reference>
<accession>A0ACC1MYH0</accession>
<organism evidence="1 2">
    <name type="scientific">Zarea fungicola</name>
    <dbReference type="NCBI Taxonomy" id="93591"/>
    <lineage>
        <taxon>Eukaryota</taxon>
        <taxon>Fungi</taxon>
        <taxon>Dikarya</taxon>
        <taxon>Ascomycota</taxon>
        <taxon>Pezizomycotina</taxon>
        <taxon>Sordariomycetes</taxon>
        <taxon>Hypocreomycetidae</taxon>
        <taxon>Hypocreales</taxon>
        <taxon>Cordycipitaceae</taxon>
        <taxon>Zarea</taxon>
    </lineage>
</organism>
<comment type="caution">
    <text evidence="1">The sequence shown here is derived from an EMBL/GenBank/DDBJ whole genome shotgun (WGS) entry which is preliminary data.</text>
</comment>
<keyword evidence="2" id="KW-1185">Reference proteome</keyword>
<evidence type="ECO:0000313" key="2">
    <source>
        <dbReference type="Proteomes" id="UP001143910"/>
    </source>
</evidence>